<evidence type="ECO:0000256" key="1">
    <source>
        <dbReference type="SAM" id="Phobius"/>
    </source>
</evidence>
<feature type="transmembrane region" description="Helical" evidence="1">
    <location>
        <begin position="113"/>
        <end position="133"/>
    </location>
</feature>
<dbReference type="Proteomes" id="UP000267096">
    <property type="component" value="Unassembled WGS sequence"/>
</dbReference>
<dbReference type="OrthoDB" id="5913021at2759"/>
<keyword evidence="1" id="KW-0812">Transmembrane</keyword>
<keyword evidence="1" id="KW-0472">Membrane</keyword>
<dbReference type="Pfam" id="PF03134">
    <property type="entry name" value="TB2_DP1_HVA22"/>
    <property type="match status" value="1"/>
</dbReference>
<dbReference type="WBParaSite" id="ASIM_0000094201-mRNA-1">
    <property type="protein sequence ID" value="ASIM_0000094201-mRNA-1"/>
    <property type="gene ID" value="ASIM_0000094201"/>
</dbReference>
<gene>
    <name evidence="2" type="ORF">ASIM_LOCUS839</name>
</gene>
<dbReference type="AlphaFoldDB" id="A0A0M3J0A6"/>
<feature type="transmembrane region" description="Helical" evidence="1">
    <location>
        <begin position="88"/>
        <end position="107"/>
    </location>
</feature>
<dbReference type="EMBL" id="UYRR01000708">
    <property type="protein sequence ID" value="VDK18143.1"/>
    <property type="molecule type" value="Genomic_DNA"/>
</dbReference>
<evidence type="ECO:0000313" key="2">
    <source>
        <dbReference type="EMBL" id="VDK18143.1"/>
    </source>
</evidence>
<proteinExistence type="predicted"/>
<keyword evidence="1" id="KW-1133">Transmembrane helix</keyword>
<keyword evidence="3" id="KW-1185">Reference proteome</keyword>
<reference evidence="4" key="1">
    <citation type="submission" date="2017-02" db="UniProtKB">
        <authorList>
            <consortium name="WormBaseParasite"/>
        </authorList>
    </citation>
    <scope>IDENTIFICATION</scope>
</reference>
<dbReference type="InterPro" id="IPR004345">
    <property type="entry name" value="TB2_DP1_HVA22"/>
</dbReference>
<name>A0A0M3J0A6_ANISI</name>
<feature type="transmembrane region" description="Helical" evidence="1">
    <location>
        <begin position="66"/>
        <end position="81"/>
    </location>
</feature>
<evidence type="ECO:0000313" key="3">
    <source>
        <dbReference type="Proteomes" id="UP000267096"/>
    </source>
</evidence>
<evidence type="ECO:0000313" key="4">
    <source>
        <dbReference type="WBParaSite" id="ASIM_0000094201-mRNA-1"/>
    </source>
</evidence>
<protein>
    <submittedName>
        <fullName evidence="4">Receptor expression-enhancing protein</fullName>
    </submittedName>
</protein>
<accession>A0A0M3J0A6</accession>
<organism evidence="4">
    <name type="scientific">Anisakis simplex</name>
    <name type="common">Herring worm</name>
    <dbReference type="NCBI Taxonomy" id="6269"/>
    <lineage>
        <taxon>Eukaryota</taxon>
        <taxon>Metazoa</taxon>
        <taxon>Ecdysozoa</taxon>
        <taxon>Nematoda</taxon>
        <taxon>Chromadorea</taxon>
        <taxon>Rhabditida</taxon>
        <taxon>Spirurina</taxon>
        <taxon>Ascaridomorpha</taxon>
        <taxon>Ascaridoidea</taxon>
        <taxon>Anisakidae</taxon>
        <taxon>Anisakis</taxon>
        <taxon>Anisakis simplex complex</taxon>
    </lineage>
</organism>
<sequence length="151" mass="17421">MSAIEIHSSNIKETIDNDMIQSSDTRSSLLPSLNPQLLDFLYDVQNDKLNDDLRRLEIEFGINREQVAYVAIGFIAVYLMIGKDAGLLCNLIGFVYPAIASIIAMEMDIRYDIFLWLLYWMCYGLYAILDLYAETIMDVLPIYWLSKVCDR</sequence>
<reference evidence="2 3" key="2">
    <citation type="submission" date="2018-11" db="EMBL/GenBank/DDBJ databases">
        <authorList>
            <consortium name="Pathogen Informatics"/>
        </authorList>
    </citation>
    <scope>NUCLEOTIDE SEQUENCE [LARGE SCALE GENOMIC DNA]</scope>
</reference>